<feature type="binding site" evidence="9">
    <location>
        <position position="91"/>
    </location>
    <ligand>
        <name>NAD(+)</name>
        <dbReference type="ChEBI" id="CHEBI:57540"/>
    </ligand>
</feature>
<accession>A0A846MNE4</accession>
<evidence type="ECO:0000259" key="13">
    <source>
        <dbReference type="Pfam" id="PF07479"/>
    </source>
</evidence>
<keyword evidence="15" id="KW-1185">Reference proteome</keyword>
<comment type="similarity">
    <text evidence="1 10">Belongs to the NAD-dependent glycerol-3-phosphate dehydrogenase family.</text>
</comment>
<evidence type="ECO:0000256" key="6">
    <source>
        <dbReference type="ARBA" id="ARBA00023264"/>
    </source>
</evidence>
<evidence type="ECO:0000256" key="2">
    <source>
        <dbReference type="ARBA" id="ARBA00022516"/>
    </source>
</evidence>
<evidence type="ECO:0000313" key="15">
    <source>
        <dbReference type="Proteomes" id="UP000537126"/>
    </source>
</evidence>
<evidence type="ECO:0000256" key="4">
    <source>
        <dbReference type="ARBA" id="ARBA00023098"/>
    </source>
</evidence>
<evidence type="ECO:0000256" key="11">
    <source>
        <dbReference type="RuleBase" id="RU000439"/>
    </source>
</evidence>
<dbReference type="NCBIfam" id="NF000940">
    <property type="entry name" value="PRK00094.1-2"/>
    <property type="match status" value="1"/>
</dbReference>
<gene>
    <name evidence="14" type="ORF">FHS56_000475</name>
</gene>
<dbReference type="SUPFAM" id="SSF48179">
    <property type="entry name" value="6-phosphogluconate dehydrogenase C-terminal domain-like"/>
    <property type="match status" value="1"/>
</dbReference>
<feature type="domain" description="Glycerol-3-phosphate dehydrogenase NAD-dependent N-terminal" evidence="12">
    <location>
        <begin position="8"/>
        <end position="165"/>
    </location>
</feature>
<dbReference type="AlphaFoldDB" id="A0A846MNE4"/>
<feature type="binding site" evidence="8">
    <location>
        <begin position="263"/>
        <end position="264"/>
    </location>
    <ligand>
        <name>substrate</name>
    </ligand>
</feature>
<dbReference type="Proteomes" id="UP000537126">
    <property type="component" value="Unassembled WGS sequence"/>
</dbReference>
<keyword evidence="3 10" id="KW-0560">Oxidoreductase</keyword>
<evidence type="ECO:0000256" key="7">
    <source>
        <dbReference type="PIRSR" id="PIRSR000114-1"/>
    </source>
</evidence>
<evidence type="ECO:0000313" key="14">
    <source>
        <dbReference type="EMBL" id="NIK72989.1"/>
    </source>
</evidence>
<keyword evidence="5" id="KW-0594">Phospholipid biosynthesis</keyword>
<dbReference type="PROSITE" id="PS00957">
    <property type="entry name" value="NAD_G3PDH"/>
    <property type="match status" value="1"/>
</dbReference>
<name>A0A846MNE4_9BACT</name>
<dbReference type="GO" id="GO:0051287">
    <property type="term" value="F:NAD binding"/>
    <property type="evidence" value="ECO:0007669"/>
    <property type="project" value="InterPro"/>
</dbReference>
<dbReference type="InterPro" id="IPR036291">
    <property type="entry name" value="NAD(P)-bd_dom_sf"/>
</dbReference>
<comment type="catalytic activity">
    <reaction evidence="11">
        <text>sn-glycerol 3-phosphate + NADP(+) = dihydroxyacetone phosphate + NADPH + H(+)</text>
        <dbReference type="Rhea" id="RHEA:11096"/>
        <dbReference type="ChEBI" id="CHEBI:15378"/>
        <dbReference type="ChEBI" id="CHEBI:57597"/>
        <dbReference type="ChEBI" id="CHEBI:57642"/>
        <dbReference type="ChEBI" id="CHEBI:57783"/>
        <dbReference type="ChEBI" id="CHEBI:58349"/>
        <dbReference type="EC" id="1.1.1.94"/>
    </reaction>
</comment>
<proteinExistence type="inferred from homology"/>
<dbReference type="Pfam" id="PF07479">
    <property type="entry name" value="NAD_Gly3P_dh_C"/>
    <property type="match status" value="1"/>
</dbReference>
<dbReference type="GO" id="GO:0008654">
    <property type="term" value="P:phospholipid biosynthetic process"/>
    <property type="evidence" value="ECO:0007669"/>
    <property type="project" value="UniProtKB-KW"/>
</dbReference>
<dbReference type="NCBIfam" id="NF000942">
    <property type="entry name" value="PRK00094.1-4"/>
    <property type="match status" value="1"/>
</dbReference>
<dbReference type="GO" id="GO:0047952">
    <property type="term" value="F:glycerol-3-phosphate dehydrogenase [NAD(P)+] activity"/>
    <property type="evidence" value="ECO:0007669"/>
    <property type="project" value="UniProtKB-EC"/>
</dbReference>
<keyword evidence="2" id="KW-0444">Lipid biosynthesis</keyword>
<dbReference type="SUPFAM" id="SSF51735">
    <property type="entry name" value="NAD(P)-binding Rossmann-fold domains"/>
    <property type="match status" value="1"/>
</dbReference>
<dbReference type="Gene3D" id="1.10.1040.10">
    <property type="entry name" value="N-(1-d-carboxylethyl)-l-norvaline Dehydrogenase, domain 2"/>
    <property type="match status" value="1"/>
</dbReference>
<evidence type="ECO:0000259" key="12">
    <source>
        <dbReference type="Pfam" id="PF01210"/>
    </source>
</evidence>
<keyword evidence="4" id="KW-0443">Lipid metabolism</keyword>
<dbReference type="InterPro" id="IPR008927">
    <property type="entry name" value="6-PGluconate_DH-like_C_sf"/>
</dbReference>
<organism evidence="14 15">
    <name type="scientific">Thermonema lapsum</name>
    <dbReference type="NCBI Taxonomy" id="28195"/>
    <lineage>
        <taxon>Bacteria</taxon>
        <taxon>Pseudomonadati</taxon>
        <taxon>Bacteroidota</taxon>
        <taxon>Cytophagia</taxon>
        <taxon>Cytophagales</taxon>
        <taxon>Thermonemataceae</taxon>
        <taxon>Thermonema</taxon>
    </lineage>
</organism>
<dbReference type="EMBL" id="JAASRN010000001">
    <property type="protein sequence ID" value="NIK72989.1"/>
    <property type="molecule type" value="Genomic_DNA"/>
</dbReference>
<keyword evidence="9 10" id="KW-0520">NAD</keyword>
<dbReference type="PRINTS" id="PR00077">
    <property type="entry name" value="GPDHDRGNASE"/>
</dbReference>
<reference evidence="14 15" key="1">
    <citation type="submission" date="2020-03" db="EMBL/GenBank/DDBJ databases">
        <title>Genomic Encyclopedia of Type Strains, Phase IV (KMG-IV): sequencing the most valuable type-strain genomes for metagenomic binning, comparative biology and taxonomic classification.</title>
        <authorList>
            <person name="Goeker M."/>
        </authorList>
    </citation>
    <scope>NUCLEOTIDE SEQUENCE [LARGE SCALE GENOMIC DNA]</scope>
    <source>
        <strain evidence="14 15">DSM 5718</strain>
    </source>
</reference>
<dbReference type="GO" id="GO:0005829">
    <property type="term" value="C:cytosol"/>
    <property type="evidence" value="ECO:0007669"/>
    <property type="project" value="TreeGrafter"/>
</dbReference>
<sequence length="336" mass="37536">MNSTQKQEIAVLGSGSWATAIVKILSENEQVAIHWWVRNPETAEHIRTYRHNPNYLSDVEINPARVVHVSSSLPEVLAPARWVVVAIPAAFVKEALSSTTAKHWLSKKVVSGVKGVIPEEHLLVTQWISREFELAEENMAVIAGPCHAEEIALERQSYLTIASLNLAISEEFARLMSCRYVKASPFDDLYGVEYCAIMKNIIAIACGIAHGLGFGDNFQAVLVANALREMKALIDAIYPLHRELTHTSYLGDLLVTAYSQFSRNRTFGNMIGRGYSVKSAQMEMKMIAEGYYAAKGIHEISCHYGVHCPIMEGVYRILYEAAPAKKIFDKIRESMY</sequence>
<dbReference type="InterPro" id="IPR006168">
    <property type="entry name" value="G3P_DH_NAD-dep"/>
</dbReference>
<dbReference type="Gene3D" id="3.40.50.720">
    <property type="entry name" value="NAD(P)-binding Rossmann-like Domain"/>
    <property type="match status" value="1"/>
</dbReference>
<protein>
    <recommendedName>
        <fullName evidence="11">Glycerol-3-phosphate dehydrogenase</fullName>
        <ecNumber evidence="11">1.1.1.94</ecNumber>
    </recommendedName>
</protein>
<evidence type="ECO:0000256" key="9">
    <source>
        <dbReference type="PIRSR" id="PIRSR000114-3"/>
    </source>
</evidence>
<dbReference type="InterPro" id="IPR006109">
    <property type="entry name" value="G3P_DH_NAD-dep_C"/>
</dbReference>
<comment type="caution">
    <text evidence="14">The sequence shown here is derived from an EMBL/GenBank/DDBJ whole genome shotgun (WGS) entry which is preliminary data.</text>
</comment>
<feature type="binding site" evidence="8">
    <location>
        <position position="114"/>
    </location>
    <ligand>
        <name>substrate</name>
    </ligand>
</feature>
<dbReference type="PANTHER" id="PTHR11728:SF1">
    <property type="entry name" value="GLYCEROL-3-PHOSPHATE DEHYDROGENASE [NAD(+)] 2, CHLOROPLASTIC"/>
    <property type="match status" value="1"/>
</dbReference>
<dbReference type="InterPro" id="IPR011128">
    <property type="entry name" value="G3P_DH_NAD-dep_N"/>
</dbReference>
<dbReference type="GO" id="GO:0005975">
    <property type="term" value="P:carbohydrate metabolic process"/>
    <property type="evidence" value="ECO:0007669"/>
    <property type="project" value="InterPro"/>
</dbReference>
<feature type="binding site" evidence="9">
    <location>
        <position position="263"/>
    </location>
    <ligand>
        <name>NAD(+)</name>
        <dbReference type="ChEBI" id="CHEBI:57540"/>
    </ligand>
</feature>
<evidence type="ECO:0000256" key="10">
    <source>
        <dbReference type="RuleBase" id="RU000437"/>
    </source>
</evidence>
<dbReference type="EC" id="1.1.1.94" evidence="11"/>
<evidence type="ECO:0000256" key="5">
    <source>
        <dbReference type="ARBA" id="ARBA00023209"/>
    </source>
</evidence>
<dbReference type="PIRSF" id="PIRSF000114">
    <property type="entry name" value="Glycerol-3-P_dh"/>
    <property type="match status" value="1"/>
</dbReference>
<feature type="domain" description="Glycerol-3-phosphate dehydrogenase NAD-dependent C-terminal" evidence="13">
    <location>
        <begin position="188"/>
        <end position="328"/>
    </location>
</feature>
<feature type="binding site" evidence="9">
    <location>
        <position position="148"/>
    </location>
    <ligand>
        <name>NAD(+)</name>
        <dbReference type="ChEBI" id="CHEBI:57540"/>
    </ligand>
</feature>
<dbReference type="Pfam" id="PF01210">
    <property type="entry name" value="NAD_Gly3P_dh_N"/>
    <property type="match status" value="1"/>
</dbReference>
<keyword evidence="6" id="KW-1208">Phospholipid metabolism</keyword>
<evidence type="ECO:0000256" key="8">
    <source>
        <dbReference type="PIRSR" id="PIRSR000114-2"/>
    </source>
</evidence>
<evidence type="ECO:0000256" key="1">
    <source>
        <dbReference type="ARBA" id="ARBA00011009"/>
    </source>
</evidence>
<dbReference type="RefSeq" id="WP_166918272.1">
    <property type="nucleotide sequence ID" value="NZ_JAASRN010000001.1"/>
</dbReference>
<evidence type="ECO:0000256" key="3">
    <source>
        <dbReference type="ARBA" id="ARBA00023002"/>
    </source>
</evidence>
<dbReference type="GO" id="GO:0046168">
    <property type="term" value="P:glycerol-3-phosphate catabolic process"/>
    <property type="evidence" value="ECO:0007669"/>
    <property type="project" value="InterPro"/>
</dbReference>
<dbReference type="PANTHER" id="PTHR11728">
    <property type="entry name" value="GLYCEROL-3-PHOSPHATE DEHYDROGENASE"/>
    <property type="match status" value="1"/>
</dbReference>
<dbReference type="InterPro" id="IPR013328">
    <property type="entry name" value="6PGD_dom2"/>
</dbReference>
<feature type="active site" description="Proton acceptor" evidence="7">
    <location>
        <position position="199"/>
    </location>
</feature>